<feature type="signal peptide" evidence="10">
    <location>
        <begin position="1"/>
        <end position="21"/>
    </location>
</feature>
<evidence type="ECO:0000256" key="6">
    <source>
        <dbReference type="ARBA" id="ARBA00022729"/>
    </source>
</evidence>
<evidence type="ECO:0000256" key="5">
    <source>
        <dbReference type="ARBA" id="ARBA00022692"/>
    </source>
</evidence>
<dbReference type="Proteomes" id="UP000308199">
    <property type="component" value="Unassembled WGS sequence"/>
</dbReference>
<evidence type="ECO:0000313" key="12">
    <source>
        <dbReference type="Proteomes" id="UP000308199"/>
    </source>
</evidence>
<evidence type="ECO:0000256" key="8">
    <source>
        <dbReference type="ARBA" id="ARBA00022989"/>
    </source>
</evidence>
<gene>
    <name evidence="11" type="ORF">EW145_g321</name>
</gene>
<organism evidence="11 12">
    <name type="scientific">Phellinidium pouzarii</name>
    <dbReference type="NCBI Taxonomy" id="167371"/>
    <lineage>
        <taxon>Eukaryota</taxon>
        <taxon>Fungi</taxon>
        <taxon>Dikarya</taxon>
        <taxon>Basidiomycota</taxon>
        <taxon>Agaricomycotina</taxon>
        <taxon>Agaricomycetes</taxon>
        <taxon>Hymenochaetales</taxon>
        <taxon>Hymenochaetaceae</taxon>
        <taxon>Phellinidium</taxon>
    </lineage>
</organism>
<evidence type="ECO:0000256" key="1">
    <source>
        <dbReference type="ARBA" id="ARBA00002791"/>
    </source>
</evidence>
<dbReference type="AlphaFoldDB" id="A0A4S4LKK0"/>
<dbReference type="PANTHER" id="PTHR21049">
    <property type="entry name" value="RIBOPHORIN I"/>
    <property type="match status" value="1"/>
</dbReference>
<dbReference type="UniPathway" id="UPA00378"/>
<comment type="similarity">
    <text evidence="4 10">Belongs to the OST1 family.</text>
</comment>
<sequence length="487" mass="54915">MHRHLALLAYLLCAFITYVTAEHSFENTAIVRTVELAGSLVHVRTTFVVKALETGSMIYAFALGPDEAEKTSFFEVRLKNEQTPIELQHFGFNAQSNTYLYAAILPNALKKNDNVTLELETVQTHATYPWPAAIGQNDEMTLKYETGLFVLSPYPTSVQRTKIRSSSPRIKSYTEPSNVEAFTLDAPVTKSGATITYGPFSNIPTSALASFTEDTQQRITIHFNHDLPVMEITKMKRAAEISHWGSNLNIQDDIWLHNAGPQLKGHFSRLEHQQQTYNNRPAGHVLRAFSVMLPTGVRDVYYTDIVGNVSTSHLRASPSVPKGTKGKQSSYLEIRPRYPLMGGWNYSFTVGWDSPLSDWAAYDKRDGRYVVAVPILTQFPDTVIDEAEIKIILPEGATDLEIYPPYSPISVKKSMHSTYLDTKGRPAVSFFFKDLTDRHAGFIYVAYKITFFEHLRKPMTIAAVIFGLFVLSSAARRMDMRIRSKNY</sequence>
<proteinExistence type="inferred from homology"/>
<evidence type="ECO:0000256" key="9">
    <source>
        <dbReference type="ARBA" id="ARBA00023136"/>
    </source>
</evidence>
<evidence type="ECO:0000313" key="11">
    <source>
        <dbReference type="EMBL" id="THH11901.1"/>
    </source>
</evidence>
<name>A0A4S4LKK0_9AGAM</name>
<keyword evidence="5 10" id="KW-0812">Transmembrane</keyword>
<evidence type="ECO:0000256" key="7">
    <source>
        <dbReference type="ARBA" id="ARBA00022824"/>
    </source>
</evidence>
<dbReference type="GO" id="GO:0018279">
    <property type="term" value="P:protein N-linked glycosylation via asparagine"/>
    <property type="evidence" value="ECO:0007669"/>
    <property type="project" value="TreeGrafter"/>
</dbReference>
<comment type="subcellular location">
    <subcellularLocation>
        <location evidence="2 10">Endoplasmic reticulum membrane</location>
        <topology evidence="2 10">Single-pass type I membrane protein</topology>
    </subcellularLocation>
</comment>
<reference evidence="11 12" key="1">
    <citation type="submission" date="2019-02" db="EMBL/GenBank/DDBJ databases">
        <title>Genome sequencing of the rare red list fungi Phellinidium pouzarii.</title>
        <authorList>
            <person name="Buettner E."/>
            <person name="Kellner H."/>
        </authorList>
    </citation>
    <scope>NUCLEOTIDE SEQUENCE [LARGE SCALE GENOMIC DNA]</scope>
    <source>
        <strain evidence="11 12">DSM 108285</strain>
    </source>
</reference>
<keyword evidence="9 10" id="KW-0472">Membrane</keyword>
<keyword evidence="7 10" id="KW-0256">Endoplasmic reticulum</keyword>
<evidence type="ECO:0000256" key="4">
    <source>
        <dbReference type="ARBA" id="ARBA00008905"/>
    </source>
</evidence>
<dbReference type="OrthoDB" id="310030at2759"/>
<dbReference type="GO" id="GO:0008250">
    <property type="term" value="C:oligosaccharyltransferase complex"/>
    <property type="evidence" value="ECO:0007669"/>
    <property type="project" value="UniProtKB-UniRule"/>
</dbReference>
<keyword evidence="6 10" id="KW-0732">Signal</keyword>
<keyword evidence="8 10" id="KW-1133">Transmembrane helix</keyword>
<dbReference type="InterPro" id="IPR007676">
    <property type="entry name" value="Ribophorin_I"/>
</dbReference>
<protein>
    <recommendedName>
        <fullName evidence="10">Dolichyl-diphosphooligosaccharide--protein glycosyltransferase subunit 1</fullName>
    </recommendedName>
</protein>
<evidence type="ECO:0000256" key="2">
    <source>
        <dbReference type="ARBA" id="ARBA00004115"/>
    </source>
</evidence>
<comment type="function">
    <text evidence="1 10">Subunit of the oligosaccharyl transferase (OST) complex that catalyzes the initial transfer of a defined glycan (Glc(3)Man(9)GlcNAc(2) in eukaryotes) from the lipid carrier dolichol-pyrophosphate to an asparagine residue within an Asn-X-Ser/Thr consensus motif in nascent polypeptide chains, the first step in protein N-glycosylation. N-glycosylation occurs cotranslationally and the complex associates with the Sec61 complex at the channel-forming translocon complex that mediates protein translocation across the endoplasmic reticulum (ER). All subunits are required for a maximal enzyme activity.</text>
</comment>
<evidence type="ECO:0000256" key="10">
    <source>
        <dbReference type="RuleBase" id="RU361143"/>
    </source>
</evidence>
<dbReference type="PANTHER" id="PTHR21049:SF0">
    <property type="entry name" value="DOLICHYL-DIPHOSPHOOLIGOSACCHARIDE--PROTEIN GLYCOSYLTRANSFERASE SUBUNIT 1"/>
    <property type="match status" value="1"/>
</dbReference>
<keyword evidence="12" id="KW-1185">Reference proteome</keyword>
<comment type="pathway">
    <text evidence="3 10">Protein modification; protein glycosylation.</text>
</comment>
<comment type="caution">
    <text evidence="11">The sequence shown here is derived from an EMBL/GenBank/DDBJ whole genome shotgun (WGS) entry which is preliminary data.</text>
</comment>
<dbReference type="EMBL" id="SGPK01000006">
    <property type="protein sequence ID" value="THH11901.1"/>
    <property type="molecule type" value="Genomic_DNA"/>
</dbReference>
<feature type="chain" id="PRO_5021043025" description="Dolichyl-diphosphooligosaccharide--protein glycosyltransferase subunit 1" evidence="10">
    <location>
        <begin position="22"/>
        <end position="487"/>
    </location>
</feature>
<comment type="subunit">
    <text evidence="10">Component of the oligosaccharyltransferase (OST) complex.</text>
</comment>
<feature type="transmembrane region" description="Helical" evidence="10">
    <location>
        <begin position="458"/>
        <end position="475"/>
    </location>
</feature>
<evidence type="ECO:0000256" key="3">
    <source>
        <dbReference type="ARBA" id="ARBA00004922"/>
    </source>
</evidence>
<dbReference type="Pfam" id="PF04597">
    <property type="entry name" value="Ribophorin_I"/>
    <property type="match status" value="1"/>
</dbReference>
<accession>A0A4S4LKK0</accession>